<keyword evidence="1" id="KW-0472">Membrane</keyword>
<evidence type="ECO:0000256" key="1">
    <source>
        <dbReference type="SAM" id="Phobius"/>
    </source>
</evidence>
<evidence type="ECO:0000313" key="2">
    <source>
        <dbReference type="EMBL" id="AKU43451.1"/>
    </source>
</evidence>
<gene>
    <name evidence="2" type="ORF">CPT_Sansa47</name>
</gene>
<accession>A0A0K1LLS7</accession>
<dbReference type="EMBL" id="KT001913">
    <property type="protein sequence ID" value="AKU43451.1"/>
    <property type="molecule type" value="Genomic_DNA"/>
</dbReference>
<keyword evidence="1" id="KW-0812">Transmembrane</keyword>
<reference evidence="2 3" key="1">
    <citation type="journal article" date="2015" name="Genome Announc.">
        <title>Complete Genome Sequence of Caulobacter crescentus Siphophage Sansa.</title>
        <authorList>
            <person name="Vara L."/>
            <person name="Kane A.A."/>
            <person name="Cahill J.L."/>
            <person name="Rasche E.S."/>
            <person name="Kuty Everett G.F."/>
        </authorList>
    </citation>
    <scope>NUCLEOTIDE SEQUENCE [LARGE SCALE GENOMIC DNA]</scope>
</reference>
<keyword evidence="3" id="KW-1185">Reference proteome</keyword>
<keyword evidence="1" id="KW-1133">Transmembrane helix</keyword>
<protein>
    <submittedName>
        <fullName evidence="2">Uncharacterized protein</fullName>
    </submittedName>
</protein>
<evidence type="ECO:0000313" key="3">
    <source>
        <dbReference type="Proteomes" id="UP000225322"/>
    </source>
</evidence>
<organism evidence="2 3">
    <name type="scientific">Caulobacter phage Sansa</name>
    <dbReference type="NCBI Taxonomy" id="1675600"/>
    <lineage>
        <taxon>Viruses</taxon>
        <taxon>Duplodnaviria</taxon>
        <taxon>Heunggongvirae</taxon>
        <taxon>Uroviricota</taxon>
        <taxon>Caudoviricetes</taxon>
        <taxon>Sansavirus</taxon>
        <taxon>Sansavirus sansa</taxon>
        <taxon>Caulobacter virus Sansa</taxon>
    </lineage>
</organism>
<dbReference type="Proteomes" id="UP000225322">
    <property type="component" value="Segment"/>
</dbReference>
<feature type="transmembrane region" description="Helical" evidence="1">
    <location>
        <begin position="6"/>
        <end position="23"/>
    </location>
</feature>
<proteinExistence type="predicted"/>
<sequence length="108" mass="11683">MLWMWGIAGAFVYAVNALILALWNDGSSSLARHRAIAEFAAALITGAIFAEGFASGLQAWVVKLVAVDHRAVALTIGWASNYIWPKLLRKLGEGVDKIPADKMKGPFQ</sequence>
<name>A0A0K1LLS7_9CAUD</name>
<feature type="transmembrane region" description="Helical" evidence="1">
    <location>
        <begin position="35"/>
        <end position="54"/>
    </location>
</feature>